<feature type="transmembrane region" description="Helical" evidence="1">
    <location>
        <begin position="81"/>
        <end position="106"/>
    </location>
</feature>
<evidence type="ECO:0000313" key="2">
    <source>
        <dbReference type="EMBL" id="NKY88233.1"/>
    </source>
</evidence>
<organism evidence="2 3">
    <name type="scientific">Nocardia veterana</name>
    <dbReference type="NCBI Taxonomy" id="132249"/>
    <lineage>
        <taxon>Bacteria</taxon>
        <taxon>Bacillati</taxon>
        <taxon>Actinomycetota</taxon>
        <taxon>Actinomycetes</taxon>
        <taxon>Mycobacteriales</taxon>
        <taxon>Nocardiaceae</taxon>
        <taxon>Nocardia</taxon>
    </lineage>
</organism>
<evidence type="ECO:0000313" key="3">
    <source>
        <dbReference type="Proteomes" id="UP000523447"/>
    </source>
</evidence>
<protein>
    <submittedName>
        <fullName evidence="2">Uncharacterized protein</fullName>
    </submittedName>
</protein>
<sequence length="130" mass="13422">MSTSAFLLCFAAAVLLLISADRKLDERTAALRESHCARQVPVPAFAAVASWSAVALLIVAAAAAVVFIASAARFSSAAVKIPAIVVAVPAAILAAGYALVVGFALLQPNSDEPISPRYHPCEAFFRQGSP</sequence>
<comment type="caution">
    <text evidence="2">The sequence shown here is derived from an EMBL/GenBank/DDBJ whole genome shotgun (WGS) entry which is preliminary data.</text>
</comment>
<dbReference type="RefSeq" id="WP_157171648.1">
    <property type="nucleotide sequence ID" value="NZ_CAWPHS010000020.1"/>
</dbReference>
<keyword evidence="1" id="KW-1133">Transmembrane helix</keyword>
<dbReference type="Proteomes" id="UP000523447">
    <property type="component" value="Unassembled WGS sequence"/>
</dbReference>
<keyword evidence="1" id="KW-0472">Membrane</keyword>
<feature type="transmembrane region" description="Helical" evidence="1">
    <location>
        <begin position="44"/>
        <end position="69"/>
    </location>
</feature>
<reference evidence="2 3" key="1">
    <citation type="submission" date="2020-04" db="EMBL/GenBank/DDBJ databases">
        <title>MicrobeNet Type strains.</title>
        <authorList>
            <person name="Nicholson A.C."/>
        </authorList>
    </citation>
    <scope>NUCLEOTIDE SEQUENCE [LARGE SCALE GENOMIC DNA]</scope>
    <source>
        <strain evidence="2 3">DSM 44445</strain>
    </source>
</reference>
<dbReference type="AlphaFoldDB" id="A0A7X6M0Z5"/>
<evidence type="ECO:0000256" key="1">
    <source>
        <dbReference type="SAM" id="Phobius"/>
    </source>
</evidence>
<dbReference type="EMBL" id="JAAXPE010000027">
    <property type="protein sequence ID" value="NKY88233.1"/>
    <property type="molecule type" value="Genomic_DNA"/>
</dbReference>
<name>A0A7X6M0Z5_9NOCA</name>
<accession>A0A7X6M0Z5</accession>
<proteinExistence type="predicted"/>
<keyword evidence="1" id="KW-0812">Transmembrane</keyword>
<keyword evidence="3" id="KW-1185">Reference proteome</keyword>
<gene>
    <name evidence="2" type="ORF">HGA07_21750</name>
</gene>